<accession>A0A4R5TKI3</accession>
<comment type="subcellular location">
    <subcellularLocation>
        <location evidence="1">Cell envelope</location>
    </subcellularLocation>
</comment>
<proteinExistence type="predicted"/>
<dbReference type="InterPro" id="IPR050465">
    <property type="entry name" value="UPF0194_transport"/>
</dbReference>
<keyword evidence="4" id="KW-1185">Reference proteome</keyword>
<dbReference type="EMBL" id="SMTF01000013">
    <property type="protein sequence ID" value="TDK22512.1"/>
    <property type="molecule type" value="Genomic_DNA"/>
</dbReference>
<dbReference type="Gene3D" id="1.10.287.470">
    <property type="entry name" value="Helix hairpin bin"/>
    <property type="match status" value="1"/>
</dbReference>
<dbReference type="SUPFAM" id="SSF111369">
    <property type="entry name" value="HlyD-like secretion proteins"/>
    <property type="match status" value="1"/>
</dbReference>
<evidence type="ECO:0000313" key="3">
    <source>
        <dbReference type="EMBL" id="TDK22512.1"/>
    </source>
</evidence>
<dbReference type="PANTHER" id="PTHR32347">
    <property type="entry name" value="EFFLUX SYSTEM COMPONENT YKNX-RELATED"/>
    <property type="match status" value="1"/>
</dbReference>
<dbReference type="Proteomes" id="UP000294796">
    <property type="component" value="Unassembled WGS sequence"/>
</dbReference>
<evidence type="ECO:0000256" key="1">
    <source>
        <dbReference type="ARBA" id="ARBA00004196"/>
    </source>
</evidence>
<dbReference type="PANTHER" id="PTHR32347:SF23">
    <property type="entry name" value="BLL5650 PROTEIN"/>
    <property type="match status" value="1"/>
</dbReference>
<dbReference type="Gene3D" id="2.40.30.170">
    <property type="match status" value="1"/>
</dbReference>
<protein>
    <submittedName>
        <fullName evidence="3">HlyD family efflux transporter periplasmic adaptor subunit</fullName>
    </submittedName>
</protein>
<dbReference type="AlphaFoldDB" id="A0A4R5TKI3"/>
<name>A0A4R5TKI3_9GAMM</name>
<dbReference type="OrthoDB" id="9806939at2"/>
<evidence type="ECO:0000256" key="2">
    <source>
        <dbReference type="ARBA" id="ARBA00023054"/>
    </source>
</evidence>
<gene>
    <name evidence="3" type="ORF">E2F46_13700</name>
</gene>
<sequence>MDIAKTRGGPAWRRPRNLWIVAAALALSALAWLLWGLDRAAPSVSAKDLWIDTARQGEMLREIRAVGTLVPRNMRWVTARATATVQDVLVEPGTRVEADTPILRLANPELEANLRKAEAALAGAEADVMAMRTSLRSQWLDQRSQLAQIEAEWRIAEVRAQANERAHAAGVISAIELRQSQITEAQNRERSEIERQRVDTFGENMAAQLQAARARRDEAASLLAIARQQVEALDVKAGIDGILQQVEVEAGQQVEMGAMLARVARPGELIGRLQVSEVLAKDLALDLPATIDTRNGIAEARVSRIDPAVVGGSVVVDVSFPGELPAGARPDLSVEGRIRLGRLEDVVSLARPPLAVPGNASSLFVLDADGRAARRVPVRYGAASSDRIEIVEGLRPGDRAILSDTSQWDDYDVLRLR</sequence>
<dbReference type="Gene3D" id="2.40.420.20">
    <property type="match status" value="1"/>
</dbReference>
<dbReference type="GO" id="GO:0030313">
    <property type="term" value="C:cell envelope"/>
    <property type="evidence" value="ECO:0007669"/>
    <property type="project" value="UniProtKB-SubCell"/>
</dbReference>
<evidence type="ECO:0000313" key="4">
    <source>
        <dbReference type="Proteomes" id="UP000294796"/>
    </source>
</evidence>
<keyword evidence="2" id="KW-0175">Coiled coil</keyword>
<reference evidence="3 4" key="1">
    <citation type="submission" date="2019-03" db="EMBL/GenBank/DDBJ databases">
        <title>Luteimonas zhaokaii sp.nov., isolated from the rectal contents of Plateau pika in Yushu, Qinghai Province, China.</title>
        <authorList>
            <person name="Zhang G."/>
        </authorList>
    </citation>
    <scope>NUCLEOTIDE SEQUENCE [LARGE SCALE GENOMIC DNA]</scope>
    <source>
        <strain evidence="3 4">B9</strain>
    </source>
</reference>
<dbReference type="Gene3D" id="2.40.50.100">
    <property type="match status" value="1"/>
</dbReference>
<organism evidence="3 4">
    <name type="scientific">Luteimonas aestuarii</name>
    <dbReference type="NCBI Taxonomy" id="453837"/>
    <lineage>
        <taxon>Bacteria</taxon>
        <taxon>Pseudomonadati</taxon>
        <taxon>Pseudomonadota</taxon>
        <taxon>Gammaproteobacteria</taxon>
        <taxon>Lysobacterales</taxon>
        <taxon>Lysobacteraceae</taxon>
        <taxon>Luteimonas</taxon>
    </lineage>
</organism>
<comment type="caution">
    <text evidence="3">The sequence shown here is derived from an EMBL/GenBank/DDBJ whole genome shotgun (WGS) entry which is preliminary data.</text>
</comment>
<dbReference type="RefSeq" id="WP_133323019.1">
    <property type="nucleotide sequence ID" value="NZ_SMTF01000013.1"/>
</dbReference>